<organism evidence="1 4">
    <name type="scientific">Actinotignum timonense</name>
    <dbReference type="NCBI Taxonomy" id="1870995"/>
    <lineage>
        <taxon>Bacteria</taxon>
        <taxon>Bacillati</taxon>
        <taxon>Actinomycetota</taxon>
        <taxon>Actinomycetes</taxon>
        <taxon>Actinomycetales</taxon>
        <taxon>Actinomycetaceae</taxon>
        <taxon>Actinotignum</taxon>
    </lineage>
</organism>
<evidence type="ECO:0000313" key="3">
    <source>
        <dbReference type="Proteomes" id="UP001284901"/>
    </source>
</evidence>
<protein>
    <recommendedName>
        <fullName evidence="5">Cyclic nucleotide-binding domain-containing protein</fullName>
    </recommendedName>
</protein>
<dbReference type="GeneID" id="92814010"/>
<dbReference type="AlphaFoldDB" id="A0AAW9HH34"/>
<dbReference type="EMBL" id="JAWNFV010000001">
    <property type="protein sequence ID" value="MDY5139716.1"/>
    <property type="molecule type" value="Genomic_DNA"/>
</dbReference>
<reference evidence="1 3" key="1">
    <citation type="submission" date="2023-10" db="EMBL/GenBank/DDBJ databases">
        <title>Whole Genome based description of the genera Actinobaculum and Actinotignum reveals a complex phylogenetic relationship within the species included in the genus Actinotignum.</title>
        <authorList>
            <person name="Jensen C.S."/>
            <person name="Dargis R."/>
            <person name="Kemp M."/>
            <person name="Christensen J.J."/>
        </authorList>
    </citation>
    <scope>NUCLEOTIDE SEQUENCE</scope>
    <source>
        <strain evidence="2 3">SLA_B089</strain>
        <strain evidence="1">SLA_B245</strain>
    </source>
</reference>
<accession>A0AAW9HH34</accession>
<evidence type="ECO:0000313" key="4">
    <source>
        <dbReference type="Proteomes" id="UP001288320"/>
    </source>
</evidence>
<dbReference type="RefSeq" id="WP_087070912.1">
    <property type="nucleotide sequence ID" value="NZ_CAUPFC010000030.1"/>
</dbReference>
<dbReference type="Proteomes" id="UP001284901">
    <property type="component" value="Unassembled WGS sequence"/>
</dbReference>
<evidence type="ECO:0000313" key="2">
    <source>
        <dbReference type="EMBL" id="MDY5145548.1"/>
    </source>
</evidence>
<gene>
    <name evidence="1" type="ORF">R6G74_00085</name>
    <name evidence="2" type="ORF">R6P33_00745</name>
</gene>
<evidence type="ECO:0000313" key="1">
    <source>
        <dbReference type="EMBL" id="MDY5139716.1"/>
    </source>
</evidence>
<sequence length="156" mass="18121">MAKRPSMRNPETPMDEFGMVVLRRATQNVRSRLVADPERHKSELAAAERRDADDQVRELFPDARIWYLEARPSHYRLKAAGFFVLSVLDLDVYRGWLDGPHPRAFYLVEQGRLQLLVRVNDFYLDAIALPSPPAPVSKRRFTIGRDEFLRVEEELA</sequence>
<keyword evidence="3" id="KW-1185">Reference proteome</keyword>
<dbReference type="EMBL" id="JAWNFY010000002">
    <property type="protein sequence ID" value="MDY5145548.1"/>
    <property type="molecule type" value="Genomic_DNA"/>
</dbReference>
<proteinExistence type="predicted"/>
<comment type="caution">
    <text evidence="1">The sequence shown here is derived from an EMBL/GenBank/DDBJ whole genome shotgun (WGS) entry which is preliminary data.</text>
</comment>
<dbReference type="Proteomes" id="UP001288320">
    <property type="component" value="Unassembled WGS sequence"/>
</dbReference>
<name>A0AAW9HH34_9ACTO</name>
<evidence type="ECO:0008006" key="5">
    <source>
        <dbReference type="Google" id="ProtNLM"/>
    </source>
</evidence>